<protein>
    <submittedName>
        <fullName evidence="2">Uncharacterized protein</fullName>
    </submittedName>
</protein>
<accession>A0AAW0ASA0</accession>
<evidence type="ECO:0000256" key="1">
    <source>
        <dbReference type="SAM" id="MobiDB-lite"/>
    </source>
</evidence>
<proteinExistence type="predicted"/>
<dbReference type="EMBL" id="JAWWNJ010000053">
    <property type="protein sequence ID" value="KAK7015820.1"/>
    <property type="molecule type" value="Genomic_DNA"/>
</dbReference>
<feature type="region of interest" description="Disordered" evidence="1">
    <location>
        <begin position="1"/>
        <end position="26"/>
    </location>
</feature>
<feature type="compositionally biased region" description="Polar residues" evidence="1">
    <location>
        <begin position="8"/>
        <end position="23"/>
    </location>
</feature>
<sequence>MLLDRPSRTLSHQSNSAPTSPDSTIEVDPFTGQKNIAVEVHVLLPTGYPQLKLYDFIHKNLRYFYTVAENSTLLSLIETVVRDMRDSESQWIFGSTSSPIARFLRPHERLELYLLSLVNRGVARSSDGAIMLRKQPFDRGITISDLLGNKNLYAKPFLCIRDSRLIIRLAVAQQGISCLTDHDGEGPVSRHSCLSEFMHSLFSIENDIARDTSRWTPPPCTCTEAGRDIDGESEMDAQELEDLFESDMENLPLTPTPVATASGVESTVELQASIYTKLSYNVVLRACNWSGQTFINKTRLYSAVKLSTERSWKGNPPGPNDTDFDIYQIWLSAKYFWSVEALNIETEPNPASSNESEKAASSLRHEKSWEKIKTAKFRNTYTEAI</sequence>
<dbReference type="Proteomes" id="UP001362999">
    <property type="component" value="Unassembled WGS sequence"/>
</dbReference>
<evidence type="ECO:0000313" key="2">
    <source>
        <dbReference type="EMBL" id="KAK7015820.1"/>
    </source>
</evidence>
<evidence type="ECO:0000313" key="3">
    <source>
        <dbReference type="Proteomes" id="UP001362999"/>
    </source>
</evidence>
<comment type="caution">
    <text evidence="2">The sequence shown here is derived from an EMBL/GenBank/DDBJ whole genome shotgun (WGS) entry which is preliminary data.</text>
</comment>
<reference evidence="2 3" key="1">
    <citation type="journal article" date="2024" name="J Genomics">
        <title>Draft genome sequencing and assembly of Favolaschia claudopus CIRM-BRFM 2984 isolated from oak limbs.</title>
        <authorList>
            <person name="Navarro D."/>
            <person name="Drula E."/>
            <person name="Chaduli D."/>
            <person name="Cazenave R."/>
            <person name="Ahrendt S."/>
            <person name="Wang J."/>
            <person name="Lipzen A."/>
            <person name="Daum C."/>
            <person name="Barry K."/>
            <person name="Grigoriev I.V."/>
            <person name="Favel A."/>
            <person name="Rosso M.N."/>
            <person name="Martin F."/>
        </authorList>
    </citation>
    <scope>NUCLEOTIDE SEQUENCE [LARGE SCALE GENOMIC DNA]</scope>
    <source>
        <strain evidence="2 3">CIRM-BRFM 2984</strain>
    </source>
</reference>
<dbReference type="AlphaFoldDB" id="A0AAW0ASA0"/>
<gene>
    <name evidence="2" type="ORF">R3P38DRAFT_3204383</name>
</gene>
<name>A0AAW0ASA0_9AGAR</name>
<organism evidence="2 3">
    <name type="scientific">Favolaschia claudopus</name>
    <dbReference type="NCBI Taxonomy" id="2862362"/>
    <lineage>
        <taxon>Eukaryota</taxon>
        <taxon>Fungi</taxon>
        <taxon>Dikarya</taxon>
        <taxon>Basidiomycota</taxon>
        <taxon>Agaricomycotina</taxon>
        <taxon>Agaricomycetes</taxon>
        <taxon>Agaricomycetidae</taxon>
        <taxon>Agaricales</taxon>
        <taxon>Marasmiineae</taxon>
        <taxon>Mycenaceae</taxon>
        <taxon>Favolaschia</taxon>
    </lineage>
</organism>
<keyword evidence="3" id="KW-1185">Reference proteome</keyword>